<dbReference type="SUPFAM" id="SSF52833">
    <property type="entry name" value="Thioredoxin-like"/>
    <property type="match status" value="1"/>
</dbReference>
<dbReference type="PROSITE" id="PS00194">
    <property type="entry name" value="THIOREDOXIN_1"/>
    <property type="match status" value="1"/>
</dbReference>
<name>A0ABX1WTS4_9BACT</name>
<dbReference type="SUPFAM" id="SSF48452">
    <property type="entry name" value="TPR-like"/>
    <property type="match status" value="1"/>
</dbReference>
<dbReference type="InterPro" id="IPR012336">
    <property type="entry name" value="Thioredoxin-like_fold"/>
</dbReference>
<evidence type="ECO:0000256" key="3">
    <source>
        <dbReference type="SAM" id="SignalP"/>
    </source>
</evidence>
<dbReference type="PANTHER" id="PTHR43601:SF3">
    <property type="entry name" value="THIOREDOXIN, MITOCHONDRIAL"/>
    <property type="match status" value="1"/>
</dbReference>
<reference evidence="5 6" key="1">
    <citation type="submission" date="2018-12" db="EMBL/GenBank/DDBJ databases">
        <title>Marinifilum JC070 sp. nov., a marine bacterium isolated from Yongle Blue Hole in the South China Sea.</title>
        <authorList>
            <person name="Fu T."/>
        </authorList>
    </citation>
    <scope>NUCLEOTIDE SEQUENCE [LARGE SCALE GENOMIC DNA]</scope>
    <source>
        <strain evidence="5 6">JC070</strain>
    </source>
</reference>
<evidence type="ECO:0000259" key="4">
    <source>
        <dbReference type="PROSITE" id="PS51352"/>
    </source>
</evidence>
<organism evidence="5 6">
    <name type="scientific">Marinifilum caeruleilacunae</name>
    <dbReference type="NCBI Taxonomy" id="2499076"/>
    <lineage>
        <taxon>Bacteria</taxon>
        <taxon>Pseudomonadati</taxon>
        <taxon>Bacteroidota</taxon>
        <taxon>Bacteroidia</taxon>
        <taxon>Marinilabiliales</taxon>
        <taxon>Marinifilaceae</taxon>
    </lineage>
</organism>
<evidence type="ECO:0000256" key="2">
    <source>
        <dbReference type="PROSITE-ProRule" id="PRU00339"/>
    </source>
</evidence>
<comment type="caution">
    <text evidence="5">The sequence shown here is derived from an EMBL/GenBank/DDBJ whole genome shotgun (WGS) entry which is preliminary data.</text>
</comment>
<dbReference type="Pfam" id="PF13098">
    <property type="entry name" value="Thioredoxin_2"/>
    <property type="match status" value="1"/>
</dbReference>
<accession>A0ABX1WTS4</accession>
<dbReference type="EMBL" id="RZNH01000006">
    <property type="protein sequence ID" value="NOU59329.1"/>
    <property type="molecule type" value="Genomic_DNA"/>
</dbReference>
<keyword evidence="3" id="KW-0732">Signal</keyword>
<dbReference type="InterPro" id="IPR011990">
    <property type="entry name" value="TPR-like_helical_dom_sf"/>
</dbReference>
<dbReference type="Gene3D" id="3.40.30.10">
    <property type="entry name" value="Glutaredoxin"/>
    <property type="match status" value="1"/>
</dbReference>
<dbReference type="PROSITE" id="PS51352">
    <property type="entry name" value="THIOREDOXIN_2"/>
    <property type="match status" value="1"/>
</dbReference>
<dbReference type="PANTHER" id="PTHR43601">
    <property type="entry name" value="THIOREDOXIN, MITOCHONDRIAL"/>
    <property type="match status" value="1"/>
</dbReference>
<dbReference type="RefSeq" id="WP_171594606.1">
    <property type="nucleotide sequence ID" value="NZ_RZNH01000006.1"/>
</dbReference>
<dbReference type="CDD" id="cd02947">
    <property type="entry name" value="TRX_family"/>
    <property type="match status" value="1"/>
</dbReference>
<dbReference type="InterPro" id="IPR036249">
    <property type="entry name" value="Thioredoxin-like_sf"/>
</dbReference>
<evidence type="ECO:0000256" key="1">
    <source>
        <dbReference type="ARBA" id="ARBA00023284"/>
    </source>
</evidence>
<dbReference type="Proteomes" id="UP000732105">
    <property type="component" value="Unassembled WGS sequence"/>
</dbReference>
<protein>
    <submittedName>
        <fullName evidence="5">DUF255 domain-containing protein</fullName>
    </submittedName>
</protein>
<dbReference type="Gene3D" id="1.25.40.10">
    <property type="entry name" value="Tetratricopeptide repeat domain"/>
    <property type="match status" value="1"/>
</dbReference>
<dbReference type="InterPro" id="IPR013766">
    <property type="entry name" value="Thioredoxin_domain"/>
</dbReference>
<dbReference type="InterPro" id="IPR019734">
    <property type="entry name" value="TPR_rpt"/>
</dbReference>
<dbReference type="PRINTS" id="PR00421">
    <property type="entry name" value="THIOREDOXIN"/>
</dbReference>
<feature type="domain" description="Thioredoxin" evidence="4">
    <location>
        <begin position="4"/>
        <end position="135"/>
    </location>
</feature>
<keyword evidence="2" id="KW-0802">TPR repeat</keyword>
<feature type="repeat" description="TPR" evidence="2">
    <location>
        <begin position="370"/>
        <end position="403"/>
    </location>
</feature>
<evidence type="ECO:0000313" key="6">
    <source>
        <dbReference type="Proteomes" id="UP000732105"/>
    </source>
</evidence>
<gene>
    <name evidence="5" type="ORF">ELS83_05820</name>
</gene>
<sequence>MKKVLLIALLAIFSVGVNAQGIQFEQGTFAEALTKAEKENKLLFVDFYTTWCGPCKKMSKTIFTQDEVGAFFNQNFISLKVDAEKGEGPELAGKYNVKGFPTMIFFNGDGSENKRLVGATPDAGFFLSFAKQVTGDETPFLEKYEAYKKGNRNLDFVRSLILSGGVYASTLPREEQGPWYEKFADMASWYFVCKQPQQMMNKDDFRLISMYLDGPNNGNPFVEHIYNNYEAWKKVIPVEDLTMFILRTNNQSIHDSYQKGNLKFREYLAAIHGRLAQAHIDGKANDTHEVMTYVAEAGYCLHGLKDVDGYLDWNEKYKAYQKEKGELDARSYMATVGNCLHASKDYISEKQVKRLMKFIELGLKLDANASTLIENKGDCYALLKNSEKAKECYNKVIELTKDSRHADYYKENMTKKIQAL</sequence>
<evidence type="ECO:0000313" key="5">
    <source>
        <dbReference type="EMBL" id="NOU59329.1"/>
    </source>
</evidence>
<proteinExistence type="predicted"/>
<dbReference type="PROSITE" id="PS50005">
    <property type="entry name" value="TPR"/>
    <property type="match status" value="1"/>
</dbReference>
<keyword evidence="6" id="KW-1185">Reference proteome</keyword>
<keyword evidence="1" id="KW-0676">Redox-active center</keyword>
<feature type="signal peptide" evidence="3">
    <location>
        <begin position="1"/>
        <end position="19"/>
    </location>
</feature>
<feature type="chain" id="PRO_5045854195" evidence="3">
    <location>
        <begin position="20"/>
        <end position="420"/>
    </location>
</feature>
<dbReference type="InterPro" id="IPR017937">
    <property type="entry name" value="Thioredoxin_CS"/>
</dbReference>